<feature type="modified residue" description="4-aspartylphosphate" evidence="1">
    <location>
        <position position="5"/>
    </location>
</feature>
<feature type="domain" description="Response regulatory" evidence="2">
    <location>
        <begin position="1"/>
        <end position="45"/>
    </location>
</feature>
<proteinExistence type="predicted"/>
<dbReference type="STRING" id="458817.Shal_3815"/>
<protein>
    <submittedName>
        <fullName evidence="3">Response regulator receiver protein</fullName>
    </submittedName>
</protein>
<evidence type="ECO:0000313" key="4">
    <source>
        <dbReference type="Proteomes" id="UP000001317"/>
    </source>
</evidence>
<dbReference type="HOGENOM" id="CLU_3205214_0_0_6"/>
<dbReference type="SUPFAM" id="SSF52172">
    <property type="entry name" value="CheY-like"/>
    <property type="match status" value="1"/>
</dbReference>
<dbReference type="Gene3D" id="3.40.50.2300">
    <property type="match status" value="1"/>
</dbReference>
<dbReference type="InterPro" id="IPR001789">
    <property type="entry name" value="Sig_transdc_resp-reg_receiver"/>
</dbReference>
<accession>B0TVQ2</accession>
<dbReference type="EMBL" id="CP000931">
    <property type="protein sequence ID" value="ABZ78355.1"/>
    <property type="molecule type" value="Genomic_DNA"/>
</dbReference>
<dbReference type="PROSITE" id="PS50110">
    <property type="entry name" value="RESPONSE_REGULATORY"/>
    <property type="match status" value="1"/>
</dbReference>
<dbReference type="AlphaFoldDB" id="B0TVQ2"/>
<dbReference type="Proteomes" id="UP000001317">
    <property type="component" value="Chromosome"/>
</dbReference>
<dbReference type="InterPro" id="IPR011006">
    <property type="entry name" value="CheY-like_superfamily"/>
</dbReference>
<evidence type="ECO:0000259" key="2">
    <source>
        <dbReference type="PROSITE" id="PS50110"/>
    </source>
</evidence>
<gene>
    <name evidence="3" type="ordered locus">Shal_3815</name>
</gene>
<keyword evidence="4" id="KW-1185">Reference proteome</keyword>
<dbReference type="GO" id="GO:0000160">
    <property type="term" value="P:phosphorelay signal transduction system"/>
    <property type="evidence" value="ECO:0007669"/>
    <property type="project" value="InterPro"/>
</dbReference>
<dbReference type="eggNOG" id="COG3706">
    <property type="taxonomic scope" value="Bacteria"/>
</dbReference>
<dbReference type="KEGG" id="shl:Shal_3815"/>
<keyword evidence="1" id="KW-0597">Phosphoprotein</keyword>
<reference evidence="3" key="1">
    <citation type="submission" date="2008-01" db="EMBL/GenBank/DDBJ databases">
        <title>Complete sequence of Shewanella halifaxensis HAW-EB4.</title>
        <authorList>
            <consortium name="US DOE Joint Genome Institute"/>
            <person name="Copeland A."/>
            <person name="Lucas S."/>
            <person name="Lapidus A."/>
            <person name="Glavina del Rio T."/>
            <person name="Dalin E."/>
            <person name="Tice H."/>
            <person name="Bruce D."/>
            <person name="Goodwin L."/>
            <person name="Pitluck S."/>
            <person name="Sims D."/>
            <person name="Brettin T."/>
            <person name="Detter J.C."/>
            <person name="Han C."/>
            <person name="Kuske C.R."/>
            <person name="Schmutz J."/>
            <person name="Larimer F."/>
            <person name="Land M."/>
            <person name="Hauser L."/>
            <person name="Kyrpides N."/>
            <person name="Kim E."/>
            <person name="Zhao J.-S."/>
            <person name="Richardson P."/>
        </authorList>
    </citation>
    <scope>NUCLEOTIDE SEQUENCE [LARGE SCALE GENOMIC DNA]</scope>
    <source>
        <strain evidence="3">HAW-EB4</strain>
    </source>
</reference>
<organism evidence="3 4">
    <name type="scientific">Shewanella halifaxensis (strain HAW-EB4)</name>
    <dbReference type="NCBI Taxonomy" id="458817"/>
    <lineage>
        <taxon>Bacteria</taxon>
        <taxon>Pseudomonadati</taxon>
        <taxon>Pseudomonadota</taxon>
        <taxon>Gammaproteobacteria</taxon>
        <taxon>Alteromonadales</taxon>
        <taxon>Shewanellaceae</taxon>
        <taxon>Shewanella</taxon>
    </lineage>
</organism>
<name>B0TVQ2_SHEHH</name>
<evidence type="ECO:0000313" key="3">
    <source>
        <dbReference type="EMBL" id="ABZ78355.1"/>
    </source>
</evidence>
<evidence type="ECO:0000256" key="1">
    <source>
        <dbReference type="PROSITE-ProRule" id="PRU00169"/>
    </source>
</evidence>
<sequence>MIITDYNMPSVDGLALTQFISNDSQQSHIPILMVSSEVSEVNTSI</sequence>